<feature type="compositionally biased region" description="Gly residues" evidence="2">
    <location>
        <begin position="334"/>
        <end position="351"/>
    </location>
</feature>
<dbReference type="PANTHER" id="PTHR43327:SF10">
    <property type="entry name" value="STOMATIN-LIKE PROTEIN 2, MITOCHONDRIAL"/>
    <property type="match status" value="1"/>
</dbReference>
<feature type="compositionally biased region" description="Pro residues" evidence="2">
    <location>
        <begin position="298"/>
        <end position="307"/>
    </location>
</feature>
<dbReference type="GO" id="GO:0016020">
    <property type="term" value="C:membrane"/>
    <property type="evidence" value="ECO:0007669"/>
    <property type="project" value="UniProtKB-SubCell"/>
</dbReference>
<dbReference type="Gene3D" id="3.30.479.30">
    <property type="entry name" value="Band 7 domain"/>
    <property type="match status" value="1"/>
</dbReference>
<keyword evidence="3" id="KW-0812">Transmembrane</keyword>
<feature type="compositionally biased region" description="Low complexity" evidence="2">
    <location>
        <begin position="318"/>
        <end position="333"/>
    </location>
</feature>
<name>A0A1H4CK05_9RHOB</name>
<feature type="transmembrane region" description="Helical" evidence="3">
    <location>
        <begin position="12"/>
        <end position="32"/>
    </location>
</feature>
<comment type="subcellular location">
    <subcellularLocation>
        <location evidence="1">Membrane</location>
        <topology evidence="1">Single-pass membrane protein</topology>
    </subcellularLocation>
</comment>
<gene>
    <name evidence="5" type="ORF">SAMN05444370_107115</name>
</gene>
<dbReference type="SMART" id="SM00244">
    <property type="entry name" value="PHB"/>
    <property type="match status" value="1"/>
</dbReference>
<keyword evidence="6" id="KW-1185">Reference proteome</keyword>
<dbReference type="InterPro" id="IPR001972">
    <property type="entry name" value="Stomatin_HflK_fam"/>
</dbReference>
<dbReference type="SUPFAM" id="SSF117892">
    <property type="entry name" value="Band 7/SPFH domain"/>
    <property type="match status" value="1"/>
</dbReference>
<evidence type="ECO:0000259" key="4">
    <source>
        <dbReference type="SMART" id="SM00244"/>
    </source>
</evidence>
<dbReference type="InterPro" id="IPR001107">
    <property type="entry name" value="Band_7"/>
</dbReference>
<sequence>MQPAFALDPASIALAVGVILLILLVLAGVRIVPQSEEYVVTRLGAYRKTLGAGVNLIIPVIDKVHARVSIADQVLNDIRLDVVSKDNVVFSIELLVVYRVKVPELATFRVNDIRDLVVGLVKSLVRAEIGKVELDMVQQDRESLNLAIRAALAAAGDDYGIVISRAEITDVQLTDSIQRAMAEVLEAERARRATITRAEGERRAVELSADAALYERQREAEAVRVTADATAYANGVIGRAIAEHGAEPASFQIAERQIAAVLALASSPNAKLVMIPGDVADGFTRAAALLADGGLPAGPRPTPPPPGRGASMAPSPQSSFATPPAAGSSSGGASSSGGLGAASGPWSGGGA</sequence>
<keyword evidence="3" id="KW-0472">Membrane</keyword>
<organism evidence="5 6">
    <name type="scientific">Rubrimonas cliftonensis</name>
    <dbReference type="NCBI Taxonomy" id="89524"/>
    <lineage>
        <taxon>Bacteria</taxon>
        <taxon>Pseudomonadati</taxon>
        <taxon>Pseudomonadota</taxon>
        <taxon>Alphaproteobacteria</taxon>
        <taxon>Rhodobacterales</taxon>
        <taxon>Paracoccaceae</taxon>
        <taxon>Rubrimonas</taxon>
    </lineage>
</organism>
<evidence type="ECO:0000256" key="1">
    <source>
        <dbReference type="ARBA" id="ARBA00004167"/>
    </source>
</evidence>
<accession>A0A1H4CK05</accession>
<dbReference type="EMBL" id="FNQM01000007">
    <property type="protein sequence ID" value="SEA60755.1"/>
    <property type="molecule type" value="Genomic_DNA"/>
</dbReference>
<evidence type="ECO:0000256" key="2">
    <source>
        <dbReference type="SAM" id="MobiDB-lite"/>
    </source>
</evidence>
<dbReference type="PANTHER" id="PTHR43327">
    <property type="entry name" value="STOMATIN-LIKE PROTEIN 2, MITOCHONDRIAL"/>
    <property type="match status" value="1"/>
</dbReference>
<proteinExistence type="predicted"/>
<dbReference type="Proteomes" id="UP000198703">
    <property type="component" value="Unassembled WGS sequence"/>
</dbReference>
<dbReference type="Pfam" id="PF01145">
    <property type="entry name" value="Band_7"/>
    <property type="match status" value="1"/>
</dbReference>
<dbReference type="InterPro" id="IPR050710">
    <property type="entry name" value="Band7/mec-2_domain"/>
</dbReference>
<evidence type="ECO:0000256" key="3">
    <source>
        <dbReference type="SAM" id="Phobius"/>
    </source>
</evidence>
<dbReference type="STRING" id="89524.SAMN05444370_107115"/>
<feature type="domain" description="Band 7" evidence="4">
    <location>
        <begin position="27"/>
        <end position="185"/>
    </location>
</feature>
<dbReference type="InterPro" id="IPR036013">
    <property type="entry name" value="Band_7/SPFH_dom_sf"/>
</dbReference>
<keyword evidence="3" id="KW-1133">Transmembrane helix</keyword>
<dbReference type="OrthoDB" id="9809197at2"/>
<evidence type="ECO:0000313" key="6">
    <source>
        <dbReference type="Proteomes" id="UP000198703"/>
    </source>
</evidence>
<dbReference type="PRINTS" id="PR00721">
    <property type="entry name" value="STOMATIN"/>
</dbReference>
<dbReference type="AlphaFoldDB" id="A0A1H4CK05"/>
<dbReference type="RefSeq" id="WP_139284052.1">
    <property type="nucleotide sequence ID" value="NZ_FNQM01000007.1"/>
</dbReference>
<feature type="region of interest" description="Disordered" evidence="2">
    <location>
        <begin position="292"/>
        <end position="351"/>
    </location>
</feature>
<evidence type="ECO:0000313" key="5">
    <source>
        <dbReference type="EMBL" id="SEA60755.1"/>
    </source>
</evidence>
<reference evidence="5 6" key="1">
    <citation type="submission" date="2016-10" db="EMBL/GenBank/DDBJ databases">
        <authorList>
            <person name="de Groot N.N."/>
        </authorList>
    </citation>
    <scope>NUCLEOTIDE SEQUENCE [LARGE SCALE GENOMIC DNA]</scope>
    <source>
        <strain evidence="5 6">DSM 15345</strain>
    </source>
</reference>
<protein>
    <submittedName>
        <fullName evidence="5">SPFH domain, Band 7 family protein</fullName>
    </submittedName>
</protein>